<protein>
    <submittedName>
        <fullName evidence="3">Putative membrane protein</fullName>
    </submittedName>
</protein>
<evidence type="ECO:0000256" key="1">
    <source>
        <dbReference type="SAM" id="Phobius"/>
    </source>
</evidence>
<comment type="caution">
    <text evidence="3">The sequence shown here is derived from an EMBL/GenBank/DDBJ whole genome shotgun (WGS) entry which is preliminary data.</text>
</comment>
<sequence>MSPAILYALLLLLHVLAATFWVGGMATLHLAVRPAAAALLAPPQRLPLMAAVLRRFLIGVDIAIATLWLSGFAMLGQMGGFANAHWRVHAMAGLAAVMTLIYITIRASAFPALRRAVAAHQWPEAGAALNRIRLRVSVNLVLGVLVFVVALLGRAG</sequence>
<accession>A0A370FQA3</accession>
<name>A0A370FQA3_9BURK</name>
<dbReference type="Pfam" id="PF05425">
    <property type="entry name" value="CopD"/>
    <property type="match status" value="1"/>
</dbReference>
<feature type="transmembrane region" description="Helical" evidence="1">
    <location>
        <begin position="88"/>
        <end position="105"/>
    </location>
</feature>
<keyword evidence="4" id="KW-1185">Reference proteome</keyword>
<dbReference type="InterPro" id="IPR008457">
    <property type="entry name" value="Cu-R_CopD_dom"/>
</dbReference>
<keyword evidence="1" id="KW-0812">Transmembrane</keyword>
<organism evidence="3 4">
    <name type="scientific">Pseudacidovorax intermedius</name>
    <dbReference type="NCBI Taxonomy" id="433924"/>
    <lineage>
        <taxon>Bacteria</taxon>
        <taxon>Pseudomonadati</taxon>
        <taxon>Pseudomonadota</taxon>
        <taxon>Betaproteobacteria</taxon>
        <taxon>Burkholderiales</taxon>
        <taxon>Comamonadaceae</taxon>
        <taxon>Pseudacidovorax</taxon>
    </lineage>
</organism>
<dbReference type="OrthoDB" id="8419862at2"/>
<reference evidence="3 4" key="1">
    <citation type="submission" date="2018-07" db="EMBL/GenBank/DDBJ databases">
        <title>Genomic Encyclopedia of Type Strains, Phase IV (KMG-IV): sequencing the most valuable type-strain genomes for metagenomic binning, comparative biology and taxonomic classification.</title>
        <authorList>
            <person name="Goeker M."/>
        </authorList>
    </citation>
    <scope>NUCLEOTIDE SEQUENCE [LARGE SCALE GENOMIC DNA]</scope>
    <source>
        <strain evidence="3 4">DSM 21352</strain>
    </source>
</reference>
<evidence type="ECO:0000313" key="3">
    <source>
        <dbReference type="EMBL" id="RDI29041.1"/>
    </source>
</evidence>
<gene>
    <name evidence="3" type="ORF">DFR41_101797</name>
</gene>
<evidence type="ECO:0000313" key="4">
    <source>
        <dbReference type="Proteomes" id="UP000255265"/>
    </source>
</evidence>
<evidence type="ECO:0000259" key="2">
    <source>
        <dbReference type="Pfam" id="PF05425"/>
    </source>
</evidence>
<dbReference type="AlphaFoldDB" id="A0A370FQA3"/>
<feature type="transmembrane region" description="Helical" evidence="1">
    <location>
        <begin position="56"/>
        <end position="76"/>
    </location>
</feature>
<feature type="domain" description="Copper resistance protein D" evidence="2">
    <location>
        <begin position="51"/>
        <end position="150"/>
    </location>
</feature>
<dbReference type="RefSeq" id="WP_114801761.1">
    <property type="nucleotide sequence ID" value="NZ_QQAV01000001.1"/>
</dbReference>
<keyword evidence="1" id="KW-0472">Membrane</keyword>
<feature type="transmembrane region" description="Helical" evidence="1">
    <location>
        <begin position="132"/>
        <end position="153"/>
    </location>
</feature>
<dbReference type="EMBL" id="QQAV01000001">
    <property type="protein sequence ID" value="RDI29041.1"/>
    <property type="molecule type" value="Genomic_DNA"/>
</dbReference>
<dbReference type="Proteomes" id="UP000255265">
    <property type="component" value="Unassembled WGS sequence"/>
</dbReference>
<keyword evidence="1" id="KW-1133">Transmembrane helix</keyword>
<dbReference type="GO" id="GO:0016020">
    <property type="term" value="C:membrane"/>
    <property type="evidence" value="ECO:0007669"/>
    <property type="project" value="InterPro"/>
</dbReference>
<dbReference type="STRING" id="433924.NS331_12420"/>
<proteinExistence type="predicted"/>